<evidence type="ECO:0000313" key="4">
    <source>
        <dbReference type="Proteomes" id="UP001270362"/>
    </source>
</evidence>
<feature type="region of interest" description="Disordered" evidence="1">
    <location>
        <begin position="161"/>
        <end position="189"/>
    </location>
</feature>
<dbReference type="Proteomes" id="UP001270362">
    <property type="component" value="Unassembled WGS sequence"/>
</dbReference>
<dbReference type="InterPro" id="IPR008936">
    <property type="entry name" value="Rho_GTPase_activation_prot"/>
</dbReference>
<feature type="compositionally biased region" description="Polar residues" evidence="1">
    <location>
        <begin position="350"/>
        <end position="371"/>
    </location>
</feature>
<protein>
    <recommendedName>
        <fullName evidence="2">Rho-GAP domain-containing protein</fullName>
    </recommendedName>
</protein>
<dbReference type="GO" id="GO:0005096">
    <property type="term" value="F:GTPase activator activity"/>
    <property type="evidence" value="ECO:0007669"/>
    <property type="project" value="InterPro"/>
</dbReference>
<feature type="region of interest" description="Disordered" evidence="1">
    <location>
        <begin position="429"/>
        <end position="457"/>
    </location>
</feature>
<dbReference type="PROSITE" id="PS50238">
    <property type="entry name" value="RHOGAP"/>
    <property type="match status" value="1"/>
</dbReference>
<dbReference type="SMART" id="SM00324">
    <property type="entry name" value="RhoGAP"/>
    <property type="match status" value="1"/>
</dbReference>
<dbReference type="PANTHER" id="PTHR12783">
    <property type="entry name" value="RALA BINDING PROTEIN 1 RALBP1"/>
    <property type="match status" value="1"/>
</dbReference>
<keyword evidence="4" id="KW-1185">Reference proteome</keyword>
<dbReference type="SUPFAM" id="SSF48350">
    <property type="entry name" value="GTPase activation domain, GAP"/>
    <property type="match status" value="1"/>
</dbReference>
<feature type="compositionally biased region" description="Pro residues" evidence="1">
    <location>
        <begin position="432"/>
        <end position="449"/>
    </location>
</feature>
<dbReference type="Pfam" id="PF00620">
    <property type="entry name" value="RhoGAP"/>
    <property type="match status" value="1"/>
</dbReference>
<dbReference type="Pfam" id="PF17111">
    <property type="entry name" value="PigL_N"/>
    <property type="match status" value="1"/>
</dbReference>
<evidence type="ECO:0000313" key="3">
    <source>
        <dbReference type="EMBL" id="KAK3693300.1"/>
    </source>
</evidence>
<dbReference type="Gene3D" id="1.10.555.10">
    <property type="entry name" value="Rho GTPase activation protein"/>
    <property type="match status" value="1"/>
</dbReference>
<feature type="compositionally biased region" description="Low complexity" evidence="1">
    <location>
        <begin position="327"/>
        <end position="342"/>
    </location>
</feature>
<evidence type="ECO:0000256" key="1">
    <source>
        <dbReference type="SAM" id="MobiDB-lite"/>
    </source>
</evidence>
<dbReference type="InterPro" id="IPR031348">
    <property type="entry name" value="PigL_N"/>
</dbReference>
<sequence>MQVPSFPHTAAAARQCTNASLPLPRSITTGCFALSNATAKTSAAIHRFIREVRESRSALDAISSELHSLDGVLDLLKDDASSFPAPLAHKTPAVLQNCLAILDELQGCISVLDRTGVSKADKKSRWTASRQHIAKLGWTLEGYKSTLGLAVDLVALANARKTASRDQSPSRSSTSDGADQPSDPDNHSEVAKVATRINRVTARLQDEAQQNGAVARLQHYLDAMHAYAVTTMDLELDQLQSHHHAASSVGDAPDSAIEMSCDGQASFPAAAQPPTVPKSHCVGISTDEIDELLDELKEMPGRPLTPPPRSIARKGSRTRTSSDCRPSTSDSYSGGSFSTSGGAANHQRDPSTSGHSRKWSFSPSEAQQSASEGCFTPLTDPNSKSDGCSIRSERVRPDSTTMGQLFGESLPPLWDSSRLSTTLRAFNIRLPGMPPQDRPATAKPPTPPEADPEPATIFGAPLATSMHLAKGIAGTRHDGGGSSTRDYPLSVLRCVYFIRDHGLTEPHIFGQDGDQPRLARLKEIFSSPLTSYGKVLDWSQFTVHEAADLVLLFLSELPQPLVAEPVAKRWVSLSRQATVSGSLAMRLDQGMDFWEEALTGVRGPARDLFKLLLNLWGEIADAAEENDMTAERLAGRVMRPLLHLSAARYDTDLMLGLAFLIRKRSEYNVKMGGGGRRSNAAF</sequence>
<gene>
    <name evidence="3" type="ORF">B0T22DRAFT_367735</name>
</gene>
<dbReference type="CDD" id="cd00159">
    <property type="entry name" value="RhoGAP"/>
    <property type="match status" value="1"/>
</dbReference>
<name>A0AAE0XHG0_9PEZI</name>
<accession>A0AAE0XHG0</accession>
<dbReference type="AlphaFoldDB" id="A0AAE0XHG0"/>
<dbReference type="GO" id="GO:0031267">
    <property type="term" value="F:small GTPase binding"/>
    <property type="evidence" value="ECO:0007669"/>
    <property type="project" value="InterPro"/>
</dbReference>
<proteinExistence type="predicted"/>
<dbReference type="EMBL" id="JAULSO010000001">
    <property type="protein sequence ID" value="KAK3693300.1"/>
    <property type="molecule type" value="Genomic_DNA"/>
</dbReference>
<dbReference type="PANTHER" id="PTHR12783:SF5">
    <property type="entry name" value="RALA-BINDING PROTEIN 1"/>
    <property type="match status" value="1"/>
</dbReference>
<reference evidence="3" key="2">
    <citation type="submission" date="2023-06" db="EMBL/GenBank/DDBJ databases">
        <authorList>
            <consortium name="Lawrence Berkeley National Laboratory"/>
            <person name="Haridas S."/>
            <person name="Hensen N."/>
            <person name="Bonometti L."/>
            <person name="Westerberg I."/>
            <person name="Brannstrom I.O."/>
            <person name="Guillou S."/>
            <person name="Cros-Aarteil S."/>
            <person name="Calhoun S."/>
            <person name="Kuo A."/>
            <person name="Mondo S."/>
            <person name="Pangilinan J."/>
            <person name="Riley R."/>
            <person name="Labutti K."/>
            <person name="Andreopoulos B."/>
            <person name="Lipzen A."/>
            <person name="Chen C."/>
            <person name="Yanf M."/>
            <person name="Daum C."/>
            <person name="Ng V."/>
            <person name="Clum A."/>
            <person name="Steindorff A."/>
            <person name="Ohm R."/>
            <person name="Martin F."/>
            <person name="Silar P."/>
            <person name="Natvig D."/>
            <person name="Lalanne C."/>
            <person name="Gautier V."/>
            <person name="Ament-Velasquez S.L."/>
            <person name="Kruys A."/>
            <person name="Hutchinson M.I."/>
            <person name="Powell A.J."/>
            <person name="Barry K."/>
            <person name="Miller A.N."/>
            <person name="Grigoriev I.V."/>
            <person name="Debuchy R."/>
            <person name="Gladieux P."/>
            <person name="Thoren M.H."/>
            <person name="Johannesson H."/>
        </authorList>
    </citation>
    <scope>NUCLEOTIDE SEQUENCE</scope>
    <source>
        <strain evidence="3">CBS 314.62</strain>
    </source>
</reference>
<feature type="compositionally biased region" description="Low complexity" evidence="1">
    <location>
        <begin position="165"/>
        <end position="176"/>
    </location>
</feature>
<feature type="region of interest" description="Disordered" evidence="1">
    <location>
        <begin position="298"/>
        <end position="404"/>
    </location>
</feature>
<organism evidence="3 4">
    <name type="scientific">Podospora appendiculata</name>
    <dbReference type="NCBI Taxonomy" id="314037"/>
    <lineage>
        <taxon>Eukaryota</taxon>
        <taxon>Fungi</taxon>
        <taxon>Dikarya</taxon>
        <taxon>Ascomycota</taxon>
        <taxon>Pezizomycotina</taxon>
        <taxon>Sordariomycetes</taxon>
        <taxon>Sordariomycetidae</taxon>
        <taxon>Sordariales</taxon>
        <taxon>Podosporaceae</taxon>
        <taxon>Podospora</taxon>
    </lineage>
</organism>
<comment type="caution">
    <text evidence="3">The sequence shown here is derived from an EMBL/GenBank/DDBJ whole genome shotgun (WGS) entry which is preliminary data.</text>
</comment>
<dbReference type="GO" id="GO:0007264">
    <property type="term" value="P:small GTPase-mediated signal transduction"/>
    <property type="evidence" value="ECO:0007669"/>
    <property type="project" value="InterPro"/>
</dbReference>
<evidence type="ECO:0000259" key="2">
    <source>
        <dbReference type="PROSITE" id="PS50238"/>
    </source>
</evidence>
<reference evidence="3" key="1">
    <citation type="journal article" date="2023" name="Mol. Phylogenet. Evol.">
        <title>Genome-scale phylogeny and comparative genomics of the fungal order Sordariales.</title>
        <authorList>
            <person name="Hensen N."/>
            <person name="Bonometti L."/>
            <person name="Westerberg I."/>
            <person name="Brannstrom I.O."/>
            <person name="Guillou S."/>
            <person name="Cros-Aarteil S."/>
            <person name="Calhoun S."/>
            <person name="Haridas S."/>
            <person name="Kuo A."/>
            <person name="Mondo S."/>
            <person name="Pangilinan J."/>
            <person name="Riley R."/>
            <person name="LaButti K."/>
            <person name="Andreopoulos B."/>
            <person name="Lipzen A."/>
            <person name="Chen C."/>
            <person name="Yan M."/>
            <person name="Daum C."/>
            <person name="Ng V."/>
            <person name="Clum A."/>
            <person name="Steindorff A."/>
            <person name="Ohm R.A."/>
            <person name="Martin F."/>
            <person name="Silar P."/>
            <person name="Natvig D.O."/>
            <person name="Lalanne C."/>
            <person name="Gautier V."/>
            <person name="Ament-Velasquez S.L."/>
            <person name="Kruys A."/>
            <person name="Hutchinson M.I."/>
            <person name="Powell A.J."/>
            <person name="Barry K."/>
            <person name="Miller A.N."/>
            <person name="Grigoriev I.V."/>
            <person name="Debuchy R."/>
            <person name="Gladieux P."/>
            <person name="Hiltunen Thoren M."/>
            <person name="Johannesson H."/>
        </authorList>
    </citation>
    <scope>NUCLEOTIDE SEQUENCE</scope>
    <source>
        <strain evidence="3">CBS 314.62</strain>
    </source>
</reference>
<feature type="domain" description="Rho-GAP" evidence="2">
    <location>
        <begin position="460"/>
        <end position="668"/>
    </location>
</feature>
<dbReference type="InterPro" id="IPR039767">
    <property type="entry name" value="RALBP1"/>
</dbReference>
<dbReference type="InterPro" id="IPR000198">
    <property type="entry name" value="RhoGAP_dom"/>
</dbReference>